<dbReference type="RefSeq" id="WP_310268016.1">
    <property type="nucleotide sequence ID" value="NZ_JAVDXW010000001.1"/>
</dbReference>
<dbReference type="CDD" id="cd00093">
    <property type="entry name" value="HTH_XRE"/>
    <property type="match status" value="1"/>
</dbReference>
<organism evidence="2 3">
    <name type="scientific">Haloactinomyces albus</name>
    <dbReference type="NCBI Taxonomy" id="1352928"/>
    <lineage>
        <taxon>Bacteria</taxon>
        <taxon>Bacillati</taxon>
        <taxon>Actinomycetota</taxon>
        <taxon>Actinomycetes</taxon>
        <taxon>Actinopolysporales</taxon>
        <taxon>Actinopolysporaceae</taxon>
        <taxon>Haloactinomyces</taxon>
    </lineage>
</organism>
<evidence type="ECO:0000313" key="2">
    <source>
        <dbReference type="EMBL" id="MDR7299996.1"/>
    </source>
</evidence>
<proteinExistence type="predicted"/>
<accession>A0AAE4CK65</accession>
<evidence type="ECO:0000259" key="1">
    <source>
        <dbReference type="PROSITE" id="PS50943"/>
    </source>
</evidence>
<name>A0AAE4CK65_9ACTN</name>
<reference evidence="2" key="1">
    <citation type="submission" date="2023-07" db="EMBL/GenBank/DDBJ databases">
        <title>Sequencing the genomes of 1000 actinobacteria strains.</title>
        <authorList>
            <person name="Klenk H.-P."/>
        </authorList>
    </citation>
    <scope>NUCLEOTIDE SEQUENCE</scope>
    <source>
        <strain evidence="2">DSM 45977</strain>
    </source>
</reference>
<sequence>MRWLIGVELARYRKRSGETLAAAAKAIGCSPSLVGHFEKGMYFPQPQQIAGLLEFYGAPTWDIDRLASLCGRADQRTWLAPWVDVIPDWLRTFVGLEGLAIREITYAPLVLPALVQTSEYAVAMTSPSSRVRPDQGERLVSLRMERQQRLFCETSPLHLTALIEESVLDRPIGGTAIMKEQLERLVTISELPNVEVLIVPTVVGRHDGLEGRFTVLDFDEAQSIGYVEIPDGAVYVQDQEQVGAYSHNAEALRSVALSQAESAKAVRARADALA</sequence>
<dbReference type="SUPFAM" id="SSF47413">
    <property type="entry name" value="lambda repressor-like DNA-binding domains"/>
    <property type="match status" value="1"/>
</dbReference>
<dbReference type="InterPro" id="IPR001387">
    <property type="entry name" value="Cro/C1-type_HTH"/>
</dbReference>
<protein>
    <submittedName>
        <fullName evidence="2">Transcriptional regulator with XRE-family HTH domain</fullName>
    </submittedName>
</protein>
<dbReference type="InterPro" id="IPR010982">
    <property type="entry name" value="Lambda_DNA-bd_dom_sf"/>
</dbReference>
<dbReference type="Pfam" id="PF13560">
    <property type="entry name" value="HTH_31"/>
    <property type="match status" value="1"/>
</dbReference>
<feature type="domain" description="HTH cro/C1-type" evidence="1">
    <location>
        <begin position="9"/>
        <end position="63"/>
    </location>
</feature>
<dbReference type="PROSITE" id="PS50943">
    <property type="entry name" value="HTH_CROC1"/>
    <property type="match status" value="1"/>
</dbReference>
<evidence type="ECO:0000313" key="3">
    <source>
        <dbReference type="Proteomes" id="UP001180845"/>
    </source>
</evidence>
<comment type="caution">
    <text evidence="2">The sequence shown here is derived from an EMBL/GenBank/DDBJ whole genome shotgun (WGS) entry which is preliminary data.</text>
</comment>
<dbReference type="SMART" id="SM00530">
    <property type="entry name" value="HTH_XRE"/>
    <property type="match status" value="1"/>
</dbReference>
<dbReference type="GO" id="GO:0003677">
    <property type="term" value="F:DNA binding"/>
    <property type="evidence" value="ECO:0007669"/>
    <property type="project" value="InterPro"/>
</dbReference>
<dbReference type="Gene3D" id="1.10.260.40">
    <property type="entry name" value="lambda repressor-like DNA-binding domains"/>
    <property type="match status" value="1"/>
</dbReference>
<dbReference type="InterPro" id="IPR043917">
    <property type="entry name" value="DUF5753"/>
</dbReference>
<gene>
    <name evidence="2" type="ORF">JOF55_000177</name>
</gene>
<dbReference type="EMBL" id="JAVDXW010000001">
    <property type="protein sequence ID" value="MDR7299996.1"/>
    <property type="molecule type" value="Genomic_DNA"/>
</dbReference>
<dbReference type="AlphaFoldDB" id="A0AAE4CK65"/>
<dbReference type="Proteomes" id="UP001180845">
    <property type="component" value="Unassembled WGS sequence"/>
</dbReference>
<keyword evidence="3" id="KW-1185">Reference proteome</keyword>
<dbReference type="Pfam" id="PF19054">
    <property type="entry name" value="DUF5753"/>
    <property type="match status" value="1"/>
</dbReference>